<protein>
    <submittedName>
        <fullName evidence="4">Putative ribonuclease H-like domain-containing protein</fullName>
    </submittedName>
</protein>
<keyword evidence="1" id="KW-0378">Hydrolase</keyword>
<keyword evidence="1" id="KW-0645">Protease</keyword>
<dbReference type="Pfam" id="PF13976">
    <property type="entry name" value="gag_pre-integrs"/>
    <property type="match status" value="1"/>
</dbReference>
<evidence type="ECO:0000256" key="1">
    <source>
        <dbReference type="ARBA" id="ARBA00022670"/>
    </source>
</evidence>
<feature type="region of interest" description="Disordered" evidence="2">
    <location>
        <begin position="1249"/>
        <end position="1314"/>
    </location>
</feature>
<dbReference type="Pfam" id="PF22936">
    <property type="entry name" value="Pol_BBD"/>
    <property type="match status" value="1"/>
</dbReference>
<dbReference type="GO" id="GO:0003676">
    <property type="term" value="F:nucleic acid binding"/>
    <property type="evidence" value="ECO:0007669"/>
    <property type="project" value="InterPro"/>
</dbReference>
<dbReference type="GO" id="GO:0008233">
    <property type="term" value="F:peptidase activity"/>
    <property type="evidence" value="ECO:0007669"/>
    <property type="project" value="UniProtKB-KW"/>
</dbReference>
<dbReference type="InterPro" id="IPR039537">
    <property type="entry name" value="Retrotran_Ty1/copia-like"/>
</dbReference>
<dbReference type="PANTHER" id="PTHR42648:SF32">
    <property type="entry name" value="RIBONUCLEASE H-LIKE DOMAIN, GAG-PRE-INTEGRASE DOMAIN PROTEIN-RELATED"/>
    <property type="match status" value="1"/>
</dbReference>
<dbReference type="InterPro" id="IPR025724">
    <property type="entry name" value="GAG-pre-integrase_dom"/>
</dbReference>
<dbReference type="InterPro" id="IPR012337">
    <property type="entry name" value="RNaseH-like_sf"/>
</dbReference>
<dbReference type="InterPro" id="IPR054722">
    <property type="entry name" value="PolX-like_BBD"/>
</dbReference>
<dbReference type="InterPro" id="IPR001584">
    <property type="entry name" value="Integrase_cat-core"/>
</dbReference>
<gene>
    <name evidence="4" type="ORF">Tci_030538</name>
</gene>
<feature type="region of interest" description="Disordered" evidence="2">
    <location>
        <begin position="289"/>
        <end position="309"/>
    </location>
</feature>
<dbReference type="SUPFAM" id="SSF53098">
    <property type="entry name" value="Ribonuclease H-like"/>
    <property type="match status" value="1"/>
</dbReference>
<dbReference type="Pfam" id="PF00665">
    <property type="entry name" value="rve"/>
    <property type="match status" value="1"/>
</dbReference>
<feature type="domain" description="Integrase catalytic" evidence="3">
    <location>
        <begin position="506"/>
        <end position="678"/>
    </location>
</feature>
<name>A0A6L2LBN3_TANCI</name>
<comment type="caution">
    <text evidence="4">The sequence shown here is derived from an EMBL/GenBank/DDBJ whole genome shotgun (WGS) entry which is preliminary data.</text>
</comment>
<sequence length="1314" mass="148211">MTDFSLWEVIKNGNKVLTKPVGSSEQTYKPTTTEEKQDKRNEIKARGTLLMALPNKDQLKFHSYQDAKILMEAIEKRYGGNKESKKVQRTLLKQQYENFAASNTTASGVSTAHTQGNTVTSTSVDNLSDAMIRAFLASQPNTPQLAKEDVEQPDPDDLEEMDLHWKMAMLTIRARRAPRNQDNRDKEYRRTTFLVETPTENALIAQDVIGGDIMKLPPLTRSYMPLKRDLRLIDEHFESEYVDVFIVSSSADKTIKTVDITHKGVLSTEEPKSVMKNNFGPPIIEDWHSDDDNEDELSPTVKGNPQQKEYKEKRVIDSGCSRHMTGNKCYLTDFKAFDGGFVSFGDGKGRISSKGEIKIGKLDFDDVHFCKELKYNLFSMSQMCDKKNNVLFTDIECRVLSSNFKLLNESQVLLRVLRKDNIYSVELKSVVPTRGLTCLFAKATLDESNLWHRGLGHINFKTMNKLVKGNLVRGLPSKIFQNDNSCVAFKKGKQYKASYKAKLVNIISKPLHMLHMDLFCPTNVTSLMKKSYCLVITDDFSRFSWVFFLATKGETNEILKTFITGIENQPDCKVKVIRSDNGTEFKNSVITQFYDDKGIKREYSVARTPQQNKVVKRRNRTLIEAARTIPDWLFDIDSLTISMNYVPVVTGNQTNGIGGAKEKLVAGQDEKKIELEQEYILIPICITGLLLSQDAKYSAEDAGKKAPEVDADSLSTITVLMILIPVSLPISTTGPSFVNAASQIPLNVAGPSASTNAFEEHSFERFSPLKNAFSLPHVPMVTPIDDTGIFRNAYDDDVLEKEVDMNNVDSSYAILKATKFLKDHPQEQVIESLETPVQTRHMSKTHEEFGLLSLVHKLRRTNHKDFQNCLFACFLSQMEPKKPVQALQDPSWLEAMQEELLQFKLLKVWTLVDLPKDKKKELSTKCEKLMHDKLQMSSMGELSFFLGLKVKQKSDGIFISQDKYVAEILKKFDFVTMKTASTSMKSNKPLIKDEEAEGVDVHLYRSMIGSLMYLTVSRPKITFDVCACLRFMKAKDGRCFVDTSEITTSNTLLSTAGLKTAWQRVNTLGSGEDSLKLQELMVFCTNYPNRLLVVKMKNRQSDMETMIEEIDQDDEIALDADTQGRKNNDEMFGVDDLTGEKVVLDTTTGEHEEQIIEDVSTTEPVTTACEVVTTVIDKVSAASTIDVTEDEITMAQALAALKSTRPKVVVQEQEVSTIIPAAATTVTTVVPTLRAKGIIFHEQKQSHISTVSSSKDKGKAKMIEPKIPIKKKDQMRMDEEYARQLEAKEQEASRLSRAQQDEEANISWENTHKP</sequence>
<feature type="region of interest" description="Disordered" evidence="2">
    <location>
        <begin position="18"/>
        <end position="39"/>
    </location>
</feature>
<evidence type="ECO:0000313" key="4">
    <source>
        <dbReference type="EMBL" id="GEU58560.1"/>
    </source>
</evidence>
<organism evidence="4">
    <name type="scientific">Tanacetum cinerariifolium</name>
    <name type="common">Dalmatian daisy</name>
    <name type="synonym">Chrysanthemum cinerariifolium</name>
    <dbReference type="NCBI Taxonomy" id="118510"/>
    <lineage>
        <taxon>Eukaryota</taxon>
        <taxon>Viridiplantae</taxon>
        <taxon>Streptophyta</taxon>
        <taxon>Embryophyta</taxon>
        <taxon>Tracheophyta</taxon>
        <taxon>Spermatophyta</taxon>
        <taxon>Magnoliopsida</taxon>
        <taxon>eudicotyledons</taxon>
        <taxon>Gunneridae</taxon>
        <taxon>Pentapetalae</taxon>
        <taxon>asterids</taxon>
        <taxon>campanulids</taxon>
        <taxon>Asterales</taxon>
        <taxon>Asteraceae</taxon>
        <taxon>Asteroideae</taxon>
        <taxon>Anthemideae</taxon>
        <taxon>Anthemidinae</taxon>
        <taxon>Tanacetum</taxon>
    </lineage>
</organism>
<dbReference type="PANTHER" id="PTHR42648">
    <property type="entry name" value="TRANSPOSASE, PUTATIVE-RELATED"/>
    <property type="match status" value="1"/>
</dbReference>
<reference evidence="4" key="1">
    <citation type="journal article" date="2019" name="Sci. Rep.">
        <title>Draft genome of Tanacetum cinerariifolium, the natural source of mosquito coil.</title>
        <authorList>
            <person name="Yamashiro T."/>
            <person name="Shiraishi A."/>
            <person name="Satake H."/>
            <person name="Nakayama K."/>
        </authorList>
    </citation>
    <scope>NUCLEOTIDE SEQUENCE</scope>
</reference>
<feature type="compositionally biased region" description="Polar residues" evidence="2">
    <location>
        <begin position="21"/>
        <end position="31"/>
    </location>
</feature>
<evidence type="ECO:0000259" key="3">
    <source>
        <dbReference type="PROSITE" id="PS50994"/>
    </source>
</evidence>
<feature type="compositionally biased region" description="Basic and acidic residues" evidence="2">
    <location>
        <begin position="1270"/>
        <end position="1294"/>
    </location>
</feature>
<dbReference type="PROSITE" id="PS50994">
    <property type="entry name" value="INTEGRASE"/>
    <property type="match status" value="1"/>
</dbReference>
<feature type="compositionally biased region" description="Basic and acidic residues" evidence="2">
    <location>
        <begin position="1254"/>
        <end position="1264"/>
    </location>
</feature>
<dbReference type="GO" id="GO:0006508">
    <property type="term" value="P:proteolysis"/>
    <property type="evidence" value="ECO:0007669"/>
    <property type="project" value="UniProtKB-KW"/>
</dbReference>
<dbReference type="GO" id="GO:0015074">
    <property type="term" value="P:DNA integration"/>
    <property type="evidence" value="ECO:0007669"/>
    <property type="project" value="InterPro"/>
</dbReference>
<dbReference type="Gene3D" id="3.30.420.10">
    <property type="entry name" value="Ribonuclease H-like superfamily/Ribonuclease H"/>
    <property type="match status" value="1"/>
</dbReference>
<evidence type="ECO:0000256" key="2">
    <source>
        <dbReference type="SAM" id="MobiDB-lite"/>
    </source>
</evidence>
<dbReference type="InterPro" id="IPR036397">
    <property type="entry name" value="RNaseH_sf"/>
</dbReference>
<proteinExistence type="predicted"/>
<dbReference type="EMBL" id="BKCJ010004024">
    <property type="protein sequence ID" value="GEU58560.1"/>
    <property type="molecule type" value="Genomic_DNA"/>
</dbReference>
<accession>A0A6L2LBN3</accession>